<dbReference type="Gene3D" id="3.10.105.10">
    <property type="entry name" value="Dipeptide-binding Protein, Domain 3"/>
    <property type="match status" value="1"/>
</dbReference>
<dbReference type="InterPro" id="IPR039424">
    <property type="entry name" value="SBP_5"/>
</dbReference>
<dbReference type="GO" id="GO:0015833">
    <property type="term" value="P:peptide transport"/>
    <property type="evidence" value="ECO:0007669"/>
    <property type="project" value="TreeGrafter"/>
</dbReference>
<dbReference type="PANTHER" id="PTHR30290">
    <property type="entry name" value="PERIPLASMIC BINDING COMPONENT OF ABC TRANSPORTER"/>
    <property type="match status" value="1"/>
</dbReference>
<name>A0A1I1PKL9_9HYPH</name>
<feature type="chain" id="PRO_5010282167" evidence="3">
    <location>
        <begin position="25"/>
        <end position="502"/>
    </location>
</feature>
<evidence type="ECO:0000256" key="1">
    <source>
        <dbReference type="ARBA" id="ARBA00004418"/>
    </source>
</evidence>
<dbReference type="CDD" id="cd08491">
    <property type="entry name" value="PBP2_NikA_DppA_OppA_like_12"/>
    <property type="match status" value="1"/>
</dbReference>
<evidence type="ECO:0000259" key="4">
    <source>
        <dbReference type="Pfam" id="PF00496"/>
    </source>
</evidence>
<evidence type="ECO:0000313" key="6">
    <source>
        <dbReference type="Proteomes" id="UP000182258"/>
    </source>
</evidence>
<keyword evidence="3" id="KW-0732">Signal</keyword>
<dbReference type="SUPFAM" id="SSF53850">
    <property type="entry name" value="Periplasmic binding protein-like II"/>
    <property type="match status" value="1"/>
</dbReference>
<feature type="domain" description="Solute-binding protein family 5" evidence="4">
    <location>
        <begin position="74"/>
        <end position="385"/>
    </location>
</feature>
<dbReference type="Gene3D" id="3.40.190.10">
    <property type="entry name" value="Periplasmic binding protein-like II"/>
    <property type="match status" value="1"/>
</dbReference>
<dbReference type="GO" id="GO:1904680">
    <property type="term" value="F:peptide transmembrane transporter activity"/>
    <property type="evidence" value="ECO:0007669"/>
    <property type="project" value="TreeGrafter"/>
</dbReference>
<dbReference type="EMBL" id="FOMB01000021">
    <property type="protein sequence ID" value="SFD10371.1"/>
    <property type="molecule type" value="Genomic_DNA"/>
</dbReference>
<proteinExistence type="inferred from homology"/>
<accession>A0A1I1PKL9</accession>
<reference evidence="5 6" key="1">
    <citation type="submission" date="2016-10" db="EMBL/GenBank/DDBJ databases">
        <authorList>
            <person name="de Groot N.N."/>
        </authorList>
    </citation>
    <scope>NUCLEOTIDE SEQUENCE [LARGE SCALE GENOMIC DNA]</scope>
    <source>
        <strain evidence="5 6">CGMCC 1.10210</strain>
    </source>
</reference>
<comment type="subcellular location">
    <subcellularLocation>
        <location evidence="1">Periplasm</location>
    </subcellularLocation>
</comment>
<evidence type="ECO:0000313" key="5">
    <source>
        <dbReference type="EMBL" id="SFD10371.1"/>
    </source>
</evidence>
<comment type="similarity">
    <text evidence="2">Belongs to the bacterial solute-binding protein 5 family.</text>
</comment>
<dbReference type="AlphaFoldDB" id="A0A1I1PKL9"/>
<feature type="signal peptide" evidence="3">
    <location>
        <begin position="1"/>
        <end position="24"/>
    </location>
</feature>
<dbReference type="STRING" id="728005.SAMN04488059_12131"/>
<organism evidence="5 6">
    <name type="scientific">Devosia psychrophila</name>
    <dbReference type="NCBI Taxonomy" id="728005"/>
    <lineage>
        <taxon>Bacteria</taxon>
        <taxon>Pseudomonadati</taxon>
        <taxon>Pseudomonadota</taxon>
        <taxon>Alphaproteobacteria</taxon>
        <taxon>Hyphomicrobiales</taxon>
        <taxon>Devosiaceae</taxon>
        <taxon>Devosia</taxon>
    </lineage>
</organism>
<evidence type="ECO:0000256" key="3">
    <source>
        <dbReference type="SAM" id="SignalP"/>
    </source>
</evidence>
<dbReference type="Pfam" id="PF00496">
    <property type="entry name" value="SBP_bac_5"/>
    <property type="match status" value="1"/>
</dbReference>
<sequence length="502" mass="54439">MSYKRMLPALAAVLSLSSALPVLAQQADGEITIVLPEQPSNLEPCGSILTDVGQVLNQNITETLTVVDPTDGSVDPKLATEWSQTDELTWRFKLRDGVTFQDGMPFNAEAVKFSLDRMTSKAFTCNNLAKFGDDTLTVTPVDDLTVDIISTKPQPIMPTLISVAMIVAPSTSTTEATNAPIGTGPYTLGEYGQERIVLNRSDSYWGQAPAVAKATYVWRGESSLRAAMVQTGEADLTPTIALQDATDPAMDFAYLNSETTSVRIDLDYPPLDDLRVRKALNLAIDWEGLKTLFGEESLRASQMVVPGINGHNDAVAAWTYDPDQATALLEEARAAGVAVDTEINLVGRNGIYPNGAEAMEAMMAMWQEAGFNIKLTMLDVADWTRYLQKPFPEARGPTLVQIQHDNNKGDAAFTIPIFYHSNGSYATLADPALDGEIDAALAAVQDKRTAGFQAIFSKVHDELAADIPMFHMIGFTRVGPRIDWKPSLATNSEIPLAGIAFK</sequence>
<dbReference type="Proteomes" id="UP000182258">
    <property type="component" value="Unassembled WGS sequence"/>
</dbReference>
<evidence type="ECO:0000256" key="2">
    <source>
        <dbReference type="ARBA" id="ARBA00005695"/>
    </source>
</evidence>
<dbReference type="OrthoDB" id="9803988at2"/>
<protein>
    <submittedName>
        <fullName evidence="5">Peptide/nickel transport system substrate-binding protein</fullName>
    </submittedName>
</protein>
<gene>
    <name evidence="5" type="ORF">SAMN04488059_12131</name>
</gene>
<dbReference type="InterPro" id="IPR000914">
    <property type="entry name" value="SBP_5_dom"/>
</dbReference>